<protein>
    <submittedName>
        <fullName evidence="2">Uncharacterized protein</fullName>
    </submittedName>
</protein>
<feature type="region of interest" description="Disordered" evidence="1">
    <location>
        <begin position="30"/>
        <end position="71"/>
    </location>
</feature>
<keyword evidence="3" id="KW-1185">Reference proteome</keyword>
<evidence type="ECO:0000313" key="2">
    <source>
        <dbReference type="EMBL" id="EEY03950.1"/>
    </source>
</evidence>
<name>A0A7U8K985_BRUNE</name>
<evidence type="ECO:0000256" key="1">
    <source>
        <dbReference type="SAM" id="MobiDB-lite"/>
    </source>
</evidence>
<sequence>MALLTLSTTRLTLRCKAKRRLEGEVQMELETHRWSTAPSFLRPPDPSRRPCRPPQDEDRENKKPRRSGVFR</sequence>
<organism evidence="2 3">
    <name type="scientific">Brucella neotomae 5K33</name>
    <dbReference type="NCBI Taxonomy" id="520456"/>
    <lineage>
        <taxon>Bacteria</taxon>
        <taxon>Pseudomonadati</taxon>
        <taxon>Pseudomonadota</taxon>
        <taxon>Alphaproteobacteria</taxon>
        <taxon>Hyphomicrobiales</taxon>
        <taxon>Brucellaceae</taxon>
        <taxon>Brucella/Ochrobactrum group</taxon>
        <taxon>Brucella</taxon>
    </lineage>
</organism>
<proteinExistence type="predicted"/>
<gene>
    <name evidence="2" type="ORF">BANG_00661</name>
</gene>
<dbReference type="AlphaFoldDB" id="A0A7U8K985"/>
<accession>A0A7U8K985</accession>
<reference evidence="2 3" key="1">
    <citation type="submission" date="2009-01" db="EMBL/GenBank/DDBJ databases">
        <title>The Genome Sequence of Brucella neotomae 5K33.</title>
        <authorList>
            <consortium name="The Broad Institute Genome Sequencing Platform"/>
            <person name="Ward D."/>
            <person name="Young S.K."/>
            <person name="Kodira C.D."/>
            <person name="Zeng Q."/>
            <person name="Koehrsen M."/>
            <person name="Alvarado L."/>
            <person name="Berlin A."/>
            <person name="Borenstein D."/>
            <person name="Chen Z."/>
            <person name="Engels R."/>
            <person name="Freedman E."/>
            <person name="Gellesch M."/>
            <person name="Goldberg J."/>
            <person name="Griggs A."/>
            <person name="Gujja S."/>
            <person name="Heiman D."/>
            <person name="Hepburn T."/>
            <person name="Howarth C."/>
            <person name="Jen D."/>
            <person name="Larson L."/>
            <person name="Lewis B."/>
            <person name="Mehta T."/>
            <person name="Park D."/>
            <person name="Pearson M."/>
            <person name="Roberts A."/>
            <person name="Saif S."/>
            <person name="Shea T."/>
            <person name="Shenoy N."/>
            <person name="Sisk P."/>
            <person name="Stolte C."/>
            <person name="Sykes S."/>
            <person name="Walk T."/>
            <person name="White J."/>
            <person name="Yandava C."/>
            <person name="Whatmore A.M."/>
            <person name="Perrett L.L."/>
            <person name="O'Callaghan D."/>
            <person name="Nusbaum C."/>
            <person name="Galagan J."/>
            <person name="Birren B."/>
        </authorList>
    </citation>
    <scope>NUCLEOTIDE SEQUENCE [LARGE SCALE GENOMIC DNA]</scope>
    <source>
        <strain evidence="2 3">5K33</strain>
    </source>
</reference>
<dbReference type="RefSeq" id="WP_004687993.1">
    <property type="nucleotide sequence ID" value="NZ_AZBJ02000056.1"/>
</dbReference>
<dbReference type="EMBL" id="EQ999582">
    <property type="protein sequence ID" value="EEY03950.1"/>
    <property type="molecule type" value="Genomic_DNA"/>
</dbReference>
<feature type="compositionally biased region" description="Basic residues" evidence="1">
    <location>
        <begin position="62"/>
        <end position="71"/>
    </location>
</feature>
<dbReference type="Proteomes" id="UP000005727">
    <property type="component" value="Unassembled WGS sequence"/>
</dbReference>
<evidence type="ECO:0000313" key="3">
    <source>
        <dbReference type="Proteomes" id="UP000005727"/>
    </source>
</evidence>